<evidence type="ECO:0000256" key="2">
    <source>
        <dbReference type="SAM" id="SignalP"/>
    </source>
</evidence>
<dbReference type="Proteomes" id="UP000008810">
    <property type="component" value="Chromosome 3"/>
</dbReference>
<dbReference type="GO" id="GO:0080155">
    <property type="term" value="P:regulation of double fertilization forming a zygote and endosperm"/>
    <property type="evidence" value="ECO:0000318"/>
    <property type="project" value="GO_Central"/>
</dbReference>
<feature type="domain" description="Prolamin-like" evidence="3">
    <location>
        <begin position="53"/>
        <end position="116"/>
    </location>
</feature>
<dbReference type="InParanoid" id="A0A0Q3M2P9"/>
<dbReference type="GO" id="GO:0005576">
    <property type="term" value="C:extracellular region"/>
    <property type="evidence" value="ECO:0000318"/>
    <property type="project" value="GO_Central"/>
</dbReference>
<dbReference type="GO" id="GO:2000008">
    <property type="term" value="P:regulation of protein localization to cell surface"/>
    <property type="evidence" value="ECO:0000318"/>
    <property type="project" value="GO_Central"/>
</dbReference>
<dbReference type="InterPro" id="IPR008502">
    <property type="entry name" value="Prolamin-like"/>
</dbReference>
<keyword evidence="1 2" id="KW-0732">Signal</keyword>
<keyword evidence="6" id="KW-1185">Reference proteome</keyword>
<name>A0A0Q3M2P9_BRADI</name>
<evidence type="ECO:0000313" key="6">
    <source>
        <dbReference type="Proteomes" id="UP000008810"/>
    </source>
</evidence>
<dbReference type="Pfam" id="PF05617">
    <property type="entry name" value="Prolamin_like"/>
    <property type="match status" value="1"/>
</dbReference>
<feature type="signal peptide" evidence="2">
    <location>
        <begin position="1"/>
        <end position="23"/>
    </location>
</feature>
<organism evidence="4">
    <name type="scientific">Brachypodium distachyon</name>
    <name type="common">Purple false brome</name>
    <name type="synonym">Trachynia distachya</name>
    <dbReference type="NCBI Taxonomy" id="15368"/>
    <lineage>
        <taxon>Eukaryota</taxon>
        <taxon>Viridiplantae</taxon>
        <taxon>Streptophyta</taxon>
        <taxon>Embryophyta</taxon>
        <taxon>Tracheophyta</taxon>
        <taxon>Spermatophyta</taxon>
        <taxon>Magnoliopsida</taxon>
        <taxon>Liliopsida</taxon>
        <taxon>Poales</taxon>
        <taxon>Poaceae</taxon>
        <taxon>BOP clade</taxon>
        <taxon>Pooideae</taxon>
        <taxon>Stipodae</taxon>
        <taxon>Brachypodieae</taxon>
        <taxon>Brachypodium</taxon>
    </lineage>
</organism>
<protein>
    <recommendedName>
        <fullName evidence="3">Prolamin-like domain-containing protein</fullName>
    </recommendedName>
</protein>
<dbReference type="EnsemblPlants" id="KQJ98813">
    <property type="protein sequence ID" value="KQJ98813"/>
    <property type="gene ID" value="BRADI_3g39276v3"/>
</dbReference>
<evidence type="ECO:0000259" key="3">
    <source>
        <dbReference type="Pfam" id="PF05617"/>
    </source>
</evidence>
<dbReference type="GO" id="GO:0009567">
    <property type="term" value="P:double fertilization forming a zygote and endosperm"/>
    <property type="evidence" value="ECO:0000318"/>
    <property type="project" value="GO_Central"/>
</dbReference>
<reference evidence="4" key="2">
    <citation type="submission" date="2017-06" db="EMBL/GenBank/DDBJ databases">
        <title>WGS assembly of Brachypodium distachyon.</title>
        <authorList>
            <consortium name="The International Brachypodium Initiative"/>
            <person name="Lucas S."/>
            <person name="Harmon-Smith M."/>
            <person name="Lail K."/>
            <person name="Tice H."/>
            <person name="Grimwood J."/>
            <person name="Bruce D."/>
            <person name="Barry K."/>
            <person name="Shu S."/>
            <person name="Lindquist E."/>
            <person name="Wang M."/>
            <person name="Pitluck S."/>
            <person name="Vogel J.P."/>
            <person name="Garvin D.F."/>
            <person name="Mockler T.C."/>
            <person name="Schmutz J."/>
            <person name="Rokhsar D."/>
            <person name="Bevan M.W."/>
        </authorList>
    </citation>
    <scope>NUCLEOTIDE SEQUENCE</scope>
    <source>
        <strain evidence="4">Bd21</strain>
    </source>
</reference>
<reference evidence="4 5" key="1">
    <citation type="journal article" date="2010" name="Nature">
        <title>Genome sequencing and analysis of the model grass Brachypodium distachyon.</title>
        <authorList>
            <consortium name="International Brachypodium Initiative"/>
        </authorList>
    </citation>
    <scope>NUCLEOTIDE SEQUENCE [LARGE SCALE GENOMIC DNA]</scope>
    <source>
        <strain evidence="4 5">Bd21</strain>
    </source>
</reference>
<evidence type="ECO:0000256" key="1">
    <source>
        <dbReference type="ARBA" id="ARBA00022729"/>
    </source>
</evidence>
<proteinExistence type="predicted"/>
<dbReference type="EMBL" id="CM000882">
    <property type="protein sequence ID" value="KQJ98813.1"/>
    <property type="molecule type" value="Genomic_DNA"/>
</dbReference>
<dbReference type="GO" id="GO:0031982">
    <property type="term" value="C:vesicle"/>
    <property type="evidence" value="ECO:0000318"/>
    <property type="project" value="GO_Central"/>
</dbReference>
<sequence length="124" mass="12921">MAIMIRLTRSFLCLLLVVAAVFAGRIMATAAAEAPAHFSVVRGDGFGGAVGGCWKSVISTTRPCARDVLQTVATGTLHMSKECCVVLVKAGEKCVDEIFNTPPLDAAFLPAVRVICGLASLIPS</sequence>
<reference evidence="5" key="3">
    <citation type="submission" date="2018-08" db="UniProtKB">
        <authorList>
            <consortium name="EnsemblPlants"/>
        </authorList>
    </citation>
    <scope>IDENTIFICATION</scope>
    <source>
        <strain evidence="5">cv. Bd21</strain>
    </source>
</reference>
<dbReference type="OrthoDB" id="692808at2759"/>
<gene>
    <name evidence="4" type="ORF">BRADI_3g39276v3</name>
</gene>
<feature type="chain" id="PRO_5033239088" description="Prolamin-like domain-containing protein" evidence="2">
    <location>
        <begin position="24"/>
        <end position="124"/>
    </location>
</feature>
<accession>A0A0Q3M2P9</accession>
<dbReference type="Gramene" id="KQJ98813">
    <property type="protein sequence ID" value="KQJ98813"/>
    <property type="gene ID" value="BRADI_3g39276v3"/>
</dbReference>
<evidence type="ECO:0000313" key="4">
    <source>
        <dbReference type="EMBL" id="KQJ98813.1"/>
    </source>
</evidence>
<dbReference type="AlphaFoldDB" id="A0A0Q3M2P9"/>
<evidence type="ECO:0000313" key="5">
    <source>
        <dbReference type="EnsemblPlants" id="KQJ98813"/>
    </source>
</evidence>